<dbReference type="PROSITE" id="PS00615">
    <property type="entry name" value="C_TYPE_LECTIN_1"/>
    <property type="match status" value="1"/>
</dbReference>
<dbReference type="PROSITE" id="PS50041">
    <property type="entry name" value="C_TYPE_LECTIN_2"/>
    <property type="match status" value="1"/>
</dbReference>
<dbReference type="InterPro" id="IPR001304">
    <property type="entry name" value="C-type_lectin-like"/>
</dbReference>
<dbReference type="OrthoDB" id="441660at2759"/>
<keyword evidence="2" id="KW-0732">Signal</keyword>
<evidence type="ECO:0000259" key="3">
    <source>
        <dbReference type="PROSITE" id="PS50041"/>
    </source>
</evidence>
<proteinExistence type="predicted"/>
<dbReference type="InterPro" id="IPR016186">
    <property type="entry name" value="C-type_lectin-like/link_sf"/>
</dbReference>
<feature type="chain" id="PRO_5037986723" description="C-type lectin domain-containing protein" evidence="2">
    <location>
        <begin position="18"/>
        <end position="228"/>
    </location>
</feature>
<dbReference type="AlphaFoldDB" id="A0A914BEZ3"/>
<dbReference type="RefSeq" id="XP_038073997.1">
    <property type="nucleotide sequence ID" value="XM_038218069.1"/>
</dbReference>
<sequence length="228" mass="25685">MELVWFQIAIMVASAAAQSCQPYQEQFEDSCYKLLPELLTWSHANTTCYDAGGELVVPTCLAEHDFIWQMFTANSQDGDVWIGCTDMREEGTWKRAGEGDHHCSYFNWAEGQPDKKYQDGQDCLVMSRNLESLWNDVKCYIERATICKYNVIQSTTIMGTSTTLQERVTTTTEEVTSTPKRVQSTTKRVTSTSDMAVPSTHYPKGVTIKTNPKVCCLQADADGHFNSQ</sequence>
<feature type="signal peptide" evidence="2">
    <location>
        <begin position="1"/>
        <end position="17"/>
    </location>
</feature>
<name>A0A914BEZ3_PATMI</name>
<accession>A0A914BEZ3</accession>
<dbReference type="SMART" id="SM00034">
    <property type="entry name" value="CLECT"/>
    <property type="match status" value="1"/>
</dbReference>
<dbReference type="Pfam" id="PF00059">
    <property type="entry name" value="Lectin_C"/>
    <property type="match status" value="1"/>
</dbReference>
<dbReference type="Gene3D" id="3.10.100.10">
    <property type="entry name" value="Mannose-Binding Protein A, subunit A"/>
    <property type="match status" value="1"/>
</dbReference>
<dbReference type="EnsemblMetazoa" id="XM_038218069.1">
    <property type="protein sequence ID" value="XP_038073997.1"/>
    <property type="gene ID" value="LOC119742049"/>
</dbReference>
<evidence type="ECO:0000256" key="2">
    <source>
        <dbReference type="SAM" id="SignalP"/>
    </source>
</evidence>
<reference evidence="4" key="1">
    <citation type="submission" date="2022-11" db="UniProtKB">
        <authorList>
            <consortium name="EnsemblMetazoa"/>
        </authorList>
    </citation>
    <scope>IDENTIFICATION</scope>
</reference>
<protein>
    <recommendedName>
        <fullName evidence="3">C-type lectin domain-containing protein</fullName>
    </recommendedName>
</protein>
<dbReference type="Proteomes" id="UP000887568">
    <property type="component" value="Unplaced"/>
</dbReference>
<keyword evidence="1" id="KW-1015">Disulfide bond</keyword>
<evidence type="ECO:0000256" key="1">
    <source>
        <dbReference type="ARBA" id="ARBA00023157"/>
    </source>
</evidence>
<dbReference type="PANTHER" id="PTHR22803">
    <property type="entry name" value="MANNOSE, PHOSPHOLIPASE, LECTIN RECEPTOR RELATED"/>
    <property type="match status" value="1"/>
</dbReference>
<dbReference type="InterPro" id="IPR018378">
    <property type="entry name" value="C-type_lectin_CS"/>
</dbReference>
<dbReference type="InterPro" id="IPR050111">
    <property type="entry name" value="C-type_lectin/snaclec_domain"/>
</dbReference>
<feature type="domain" description="C-type lectin" evidence="3">
    <location>
        <begin position="27"/>
        <end position="148"/>
    </location>
</feature>
<keyword evidence="5" id="KW-1185">Reference proteome</keyword>
<dbReference type="SUPFAM" id="SSF56436">
    <property type="entry name" value="C-type lectin-like"/>
    <property type="match status" value="1"/>
</dbReference>
<dbReference type="CDD" id="cd00037">
    <property type="entry name" value="CLECT"/>
    <property type="match status" value="1"/>
</dbReference>
<dbReference type="GeneID" id="119742049"/>
<evidence type="ECO:0000313" key="5">
    <source>
        <dbReference type="Proteomes" id="UP000887568"/>
    </source>
</evidence>
<organism evidence="4 5">
    <name type="scientific">Patiria miniata</name>
    <name type="common">Bat star</name>
    <name type="synonym">Asterina miniata</name>
    <dbReference type="NCBI Taxonomy" id="46514"/>
    <lineage>
        <taxon>Eukaryota</taxon>
        <taxon>Metazoa</taxon>
        <taxon>Echinodermata</taxon>
        <taxon>Eleutherozoa</taxon>
        <taxon>Asterozoa</taxon>
        <taxon>Asteroidea</taxon>
        <taxon>Valvatacea</taxon>
        <taxon>Valvatida</taxon>
        <taxon>Asterinidae</taxon>
        <taxon>Patiria</taxon>
    </lineage>
</organism>
<evidence type="ECO:0000313" key="4">
    <source>
        <dbReference type="EnsemblMetazoa" id="XP_038073997.1"/>
    </source>
</evidence>
<dbReference type="InterPro" id="IPR016187">
    <property type="entry name" value="CTDL_fold"/>
</dbReference>